<protein>
    <submittedName>
        <fullName evidence="2">Protein PRRC2C-like</fullName>
    </submittedName>
</protein>
<accession>A0A1S4DP13</accession>
<dbReference type="RefSeq" id="XP_016515171.1">
    <property type="nucleotide sequence ID" value="XM_016659685.1"/>
</dbReference>
<evidence type="ECO:0000313" key="2">
    <source>
        <dbReference type="RefSeq" id="XP_016515171.1"/>
    </source>
</evidence>
<proteinExistence type="predicted"/>
<reference evidence="2" key="1">
    <citation type="submission" date="2025-08" db="UniProtKB">
        <authorList>
            <consortium name="RefSeq"/>
        </authorList>
    </citation>
    <scope>IDENTIFICATION</scope>
</reference>
<dbReference type="PaxDb" id="4097-A0A1S4DP13"/>
<evidence type="ECO:0000256" key="1">
    <source>
        <dbReference type="SAM" id="MobiDB-lite"/>
    </source>
</evidence>
<feature type="region of interest" description="Disordered" evidence="1">
    <location>
        <begin position="53"/>
        <end position="98"/>
    </location>
</feature>
<feature type="compositionally biased region" description="Basic and acidic residues" evidence="1">
    <location>
        <begin position="73"/>
        <end position="95"/>
    </location>
</feature>
<sequence length="160" mass="18010">MTPNQQYPSKVMFENEMGKTVEQEAQQTNGEDTSNDVENQKQEEKFAQIKKREEKEIEGQKTQNESTEVIVEQQHKENERLQATKKEQGGAEKGRTQMLLNWQVKKPISVGNTFDALRNTEEETGGNQNAQKTSTSNTRVNKKREGPGSGGNGAGPHPHR</sequence>
<feature type="region of interest" description="Disordered" evidence="1">
    <location>
        <begin position="118"/>
        <end position="160"/>
    </location>
</feature>
<feature type="region of interest" description="Disordered" evidence="1">
    <location>
        <begin position="16"/>
        <end position="40"/>
    </location>
</feature>
<feature type="compositionally biased region" description="Polar residues" evidence="1">
    <location>
        <begin position="23"/>
        <end position="32"/>
    </location>
</feature>
<gene>
    <name evidence="2" type="primary">LOC107831886</name>
</gene>
<name>A0A1S4DP13_TOBAC</name>
<organism evidence="2">
    <name type="scientific">Nicotiana tabacum</name>
    <name type="common">Common tobacco</name>
    <dbReference type="NCBI Taxonomy" id="4097"/>
    <lineage>
        <taxon>Eukaryota</taxon>
        <taxon>Viridiplantae</taxon>
        <taxon>Streptophyta</taxon>
        <taxon>Embryophyta</taxon>
        <taxon>Tracheophyta</taxon>
        <taxon>Spermatophyta</taxon>
        <taxon>Magnoliopsida</taxon>
        <taxon>eudicotyledons</taxon>
        <taxon>Gunneridae</taxon>
        <taxon>Pentapetalae</taxon>
        <taxon>asterids</taxon>
        <taxon>lamiids</taxon>
        <taxon>Solanales</taxon>
        <taxon>Solanaceae</taxon>
        <taxon>Nicotianoideae</taxon>
        <taxon>Nicotianeae</taxon>
        <taxon>Nicotiana</taxon>
    </lineage>
</organism>
<dbReference type="AlphaFoldDB" id="A0A1S4DP13"/>
<dbReference type="KEGG" id="nta:107831886"/>
<feature type="compositionally biased region" description="Polar residues" evidence="1">
    <location>
        <begin position="125"/>
        <end position="139"/>
    </location>
</feature>